<reference evidence="1 2" key="1">
    <citation type="submission" date="2014-02" db="EMBL/GenBank/DDBJ databases">
        <authorList>
            <person name="Sears C."/>
            <person name="Carroll K."/>
            <person name="Sack B.R."/>
            <person name="Qadri F."/>
            <person name="Myers L.L."/>
            <person name="Chung G.-T."/>
            <person name="Escheverria P."/>
            <person name="Fraser C.M."/>
            <person name="Sadzewicz L."/>
            <person name="Shefchek K.A."/>
            <person name="Tallon L."/>
            <person name="Das S.P."/>
            <person name="Daugherty S."/>
            <person name="Mongodin E.F."/>
        </authorList>
    </citation>
    <scope>NUCLEOTIDE SEQUENCE [LARGE SCALE GENOMIC DNA]</scope>
    <source>
        <strain evidence="1 2">S36L11</strain>
    </source>
</reference>
<evidence type="ECO:0000313" key="1">
    <source>
        <dbReference type="EMBL" id="EXZ31000.1"/>
    </source>
</evidence>
<dbReference type="AlphaFoldDB" id="A0A015XA66"/>
<organism evidence="1 2">
    <name type="scientific">Bacteroides fragilis str. S36L11</name>
    <dbReference type="NCBI Taxonomy" id="1339327"/>
    <lineage>
        <taxon>Bacteria</taxon>
        <taxon>Pseudomonadati</taxon>
        <taxon>Bacteroidota</taxon>
        <taxon>Bacteroidia</taxon>
        <taxon>Bacteroidales</taxon>
        <taxon>Bacteroidaceae</taxon>
        <taxon>Bacteroides</taxon>
    </lineage>
</organism>
<dbReference type="Proteomes" id="UP000022082">
    <property type="component" value="Unassembled WGS sequence"/>
</dbReference>
<name>A0A015XA66_BACFG</name>
<sequence length="49" mass="5586">MDLFHGKTVAFHFRTLILYEAIRTVFQEDLQSLASASGDIRCSKRRSGI</sequence>
<proteinExistence type="predicted"/>
<evidence type="ECO:0000313" key="2">
    <source>
        <dbReference type="Proteomes" id="UP000022082"/>
    </source>
</evidence>
<gene>
    <name evidence="1" type="ORF">M136_5249</name>
</gene>
<dbReference type="EMBL" id="JGDJ01000101">
    <property type="protein sequence ID" value="EXZ31000.1"/>
    <property type="molecule type" value="Genomic_DNA"/>
</dbReference>
<protein>
    <submittedName>
        <fullName evidence="1">Uncharacterized protein</fullName>
    </submittedName>
</protein>
<accession>A0A015XA66</accession>
<comment type="caution">
    <text evidence="1">The sequence shown here is derived from an EMBL/GenBank/DDBJ whole genome shotgun (WGS) entry which is preliminary data.</text>
</comment>